<reference evidence="8 9" key="1">
    <citation type="submission" date="2019-11" db="EMBL/GenBank/DDBJ databases">
        <authorList>
            <person name="Ren C."/>
            <person name="Wang H."/>
            <person name="Xu Y."/>
        </authorList>
    </citation>
    <scope>NUCLEOTIDE SEQUENCE [LARGE SCALE GENOMIC DNA]</scope>
    <source>
        <strain evidence="8 9">LBM 19010</strain>
    </source>
</reference>
<dbReference type="KEGG" id="clf:GJQ69_00445"/>
<comment type="similarity">
    <text evidence="2">Belongs to the NlpA lipoprotein family.</text>
</comment>
<evidence type="ECO:0000313" key="9">
    <source>
        <dbReference type="Proteomes" id="UP000501316"/>
    </source>
</evidence>
<dbReference type="InterPro" id="IPR004872">
    <property type="entry name" value="Lipoprotein_NlpA"/>
</dbReference>
<organism evidence="8 9">
    <name type="scientific">Caproicibacterium lactatifermentans</name>
    <dbReference type="NCBI Taxonomy" id="2666138"/>
    <lineage>
        <taxon>Bacteria</taxon>
        <taxon>Bacillati</taxon>
        <taxon>Bacillota</taxon>
        <taxon>Clostridia</taxon>
        <taxon>Eubacteriales</taxon>
        <taxon>Oscillospiraceae</taxon>
        <taxon>Caproicibacterium</taxon>
    </lineage>
</organism>
<evidence type="ECO:0000256" key="4">
    <source>
        <dbReference type="ARBA" id="ARBA00023136"/>
    </source>
</evidence>
<dbReference type="PROSITE" id="PS51257">
    <property type="entry name" value="PROKAR_LIPOPROTEIN"/>
    <property type="match status" value="1"/>
</dbReference>
<dbReference type="SUPFAM" id="SSF53850">
    <property type="entry name" value="Periplasmic binding protein-like II"/>
    <property type="match status" value="1"/>
</dbReference>
<evidence type="ECO:0000256" key="6">
    <source>
        <dbReference type="ARBA" id="ARBA00023288"/>
    </source>
</evidence>
<dbReference type="Gene3D" id="3.40.190.10">
    <property type="entry name" value="Periplasmic binding protein-like II"/>
    <property type="match status" value="2"/>
</dbReference>
<feature type="chain" id="PRO_5038932218" evidence="7">
    <location>
        <begin position="26"/>
        <end position="288"/>
    </location>
</feature>
<evidence type="ECO:0000256" key="1">
    <source>
        <dbReference type="ARBA" id="ARBA00004635"/>
    </source>
</evidence>
<dbReference type="GO" id="GO:0016020">
    <property type="term" value="C:membrane"/>
    <property type="evidence" value="ECO:0007669"/>
    <property type="project" value="UniProtKB-SubCell"/>
</dbReference>
<keyword evidence="6" id="KW-0449">Lipoprotein</keyword>
<evidence type="ECO:0000256" key="7">
    <source>
        <dbReference type="SAM" id="SignalP"/>
    </source>
</evidence>
<dbReference type="EMBL" id="CP046051">
    <property type="protein sequence ID" value="QKN23086.1"/>
    <property type="molecule type" value="Genomic_DNA"/>
</dbReference>
<comment type="subcellular location">
    <subcellularLocation>
        <location evidence="1">Membrane</location>
        <topology evidence="1">Lipid-anchor</topology>
    </subcellularLocation>
</comment>
<sequence>MKKDFIIRKITALGLAALFASVSLTGCGETAFSSSGSTASTAQAKKELKFSKSQGPYSELFQKGVQPILEKKGYKINAVDMSDLSQADSALNDGEVDFNVEQHVTYMNNFNKTQNGHLAAVTPIPTVPAGIYSGSKTALKQLTDGSKIAVPNDAANTARAYVLLQKAGWIKLKAGIEPTKATQEDIAENPYHIQFVEMKSLNIPSVRSDFDFIVITGSIVYNAKIDPSTALLEEDILPDLMLHLVVKDSDENSQWAKDIAAAYQSDEFKTYLDKNNNGLWTVPDYSKK</sequence>
<evidence type="ECO:0000256" key="5">
    <source>
        <dbReference type="ARBA" id="ARBA00023139"/>
    </source>
</evidence>
<dbReference type="PANTHER" id="PTHR30429:SF0">
    <property type="entry name" value="METHIONINE-BINDING LIPOPROTEIN METQ"/>
    <property type="match status" value="1"/>
</dbReference>
<keyword evidence="3 7" id="KW-0732">Signal</keyword>
<keyword evidence="4" id="KW-0472">Membrane</keyword>
<feature type="signal peptide" evidence="7">
    <location>
        <begin position="1"/>
        <end position="25"/>
    </location>
</feature>
<protein>
    <submittedName>
        <fullName evidence="8">Metal ABC transporter substrate-binding protein</fullName>
    </submittedName>
</protein>
<evidence type="ECO:0000256" key="3">
    <source>
        <dbReference type="ARBA" id="ARBA00022729"/>
    </source>
</evidence>
<dbReference type="AlphaFoldDB" id="A0A859DMY2"/>
<dbReference type="Pfam" id="PF03180">
    <property type="entry name" value="Lipoprotein_9"/>
    <property type="match status" value="1"/>
</dbReference>
<dbReference type="Proteomes" id="UP000501316">
    <property type="component" value="Chromosome"/>
</dbReference>
<dbReference type="PANTHER" id="PTHR30429">
    <property type="entry name" value="D-METHIONINE-BINDING LIPOPROTEIN METQ"/>
    <property type="match status" value="1"/>
</dbReference>
<name>A0A859DMY2_9FIRM</name>
<evidence type="ECO:0000256" key="2">
    <source>
        <dbReference type="ARBA" id="ARBA00008973"/>
    </source>
</evidence>
<accession>A0A859DMY2</accession>
<evidence type="ECO:0000313" key="8">
    <source>
        <dbReference type="EMBL" id="QKN23086.1"/>
    </source>
</evidence>
<proteinExistence type="inferred from homology"/>
<gene>
    <name evidence="8" type="ORF">GJQ69_00445</name>
</gene>
<keyword evidence="5" id="KW-0564">Palmitate</keyword>
<dbReference type="RefSeq" id="WP_086034900.1">
    <property type="nucleotide sequence ID" value="NZ_CP046051.1"/>
</dbReference>